<sequence>MRSAPTIHTIFINRKYDIDTQQIPPVNLNKTSSKNNRYQAQQTKYARKERCSGKEKLRSGFLTPNIARNYRAIITRNHTPIFSYRGGAEKRHRVEKSGSRFVTEPRGNSTLMSRFYRGAARN</sequence>
<dbReference type="EMBL" id="KE343836">
    <property type="protein sequence ID" value="EXB43296.1"/>
    <property type="molecule type" value="Genomic_DNA"/>
</dbReference>
<keyword evidence="3" id="KW-1185">Reference proteome</keyword>
<organism evidence="2 3">
    <name type="scientific">Morus notabilis</name>
    <dbReference type="NCBI Taxonomy" id="981085"/>
    <lineage>
        <taxon>Eukaryota</taxon>
        <taxon>Viridiplantae</taxon>
        <taxon>Streptophyta</taxon>
        <taxon>Embryophyta</taxon>
        <taxon>Tracheophyta</taxon>
        <taxon>Spermatophyta</taxon>
        <taxon>Magnoliopsida</taxon>
        <taxon>eudicotyledons</taxon>
        <taxon>Gunneridae</taxon>
        <taxon>Pentapetalae</taxon>
        <taxon>rosids</taxon>
        <taxon>fabids</taxon>
        <taxon>Rosales</taxon>
        <taxon>Moraceae</taxon>
        <taxon>Moreae</taxon>
        <taxon>Morus</taxon>
    </lineage>
</organism>
<feature type="compositionally biased region" description="Polar residues" evidence="1">
    <location>
        <begin position="24"/>
        <end position="44"/>
    </location>
</feature>
<feature type="region of interest" description="Disordered" evidence="1">
    <location>
        <begin position="24"/>
        <end position="54"/>
    </location>
</feature>
<dbReference type="Proteomes" id="UP000030645">
    <property type="component" value="Unassembled WGS sequence"/>
</dbReference>
<evidence type="ECO:0000313" key="2">
    <source>
        <dbReference type="EMBL" id="EXB43296.1"/>
    </source>
</evidence>
<evidence type="ECO:0000313" key="3">
    <source>
        <dbReference type="Proteomes" id="UP000030645"/>
    </source>
</evidence>
<reference evidence="3" key="1">
    <citation type="submission" date="2013-01" db="EMBL/GenBank/DDBJ databases">
        <title>Draft Genome Sequence of a Mulberry Tree, Morus notabilis C.K. Schneid.</title>
        <authorList>
            <person name="He N."/>
            <person name="Zhao S."/>
        </authorList>
    </citation>
    <scope>NUCLEOTIDE SEQUENCE</scope>
</reference>
<accession>W9QXR0</accession>
<evidence type="ECO:0000256" key="1">
    <source>
        <dbReference type="SAM" id="MobiDB-lite"/>
    </source>
</evidence>
<name>W9QXR0_9ROSA</name>
<dbReference type="AlphaFoldDB" id="W9QXR0"/>
<gene>
    <name evidence="2" type="ORF">L484_004485</name>
</gene>
<proteinExistence type="predicted"/>
<protein>
    <submittedName>
        <fullName evidence="2">Uncharacterized protein</fullName>
    </submittedName>
</protein>